<dbReference type="PANTHER" id="PTHR36617:SF16">
    <property type="entry name" value="OS04G0516500 PROTEIN"/>
    <property type="match status" value="1"/>
</dbReference>
<accession>A0AA38TSM6</accession>
<protein>
    <submittedName>
        <fullName evidence="1">Uncharacterized protein</fullName>
    </submittedName>
</protein>
<evidence type="ECO:0000313" key="2">
    <source>
        <dbReference type="Proteomes" id="UP001172457"/>
    </source>
</evidence>
<name>A0AA38TSM6_9ASTR</name>
<keyword evidence="2" id="KW-1185">Reference proteome</keyword>
<organism evidence="1 2">
    <name type="scientific">Centaurea solstitialis</name>
    <name type="common">yellow star-thistle</name>
    <dbReference type="NCBI Taxonomy" id="347529"/>
    <lineage>
        <taxon>Eukaryota</taxon>
        <taxon>Viridiplantae</taxon>
        <taxon>Streptophyta</taxon>
        <taxon>Embryophyta</taxon>
        <taxon>Tracheophyta</taxon>
        <taxon>Spermatophyta</taxon>
        <taxon>Magnoliopsida</taxon>
        <taxon>eudicotyledons</taxon>
        <taxon>Gunneridae</taxon>
        <taxon>Pentapetalae</taxon>
        <taxon>asterids</taxon>
        <taxon>campanulids</taxon>
        <taxon>Asterales</taxon>
        <taxon>Asteraceae</taxon>
        <taxon>Carduoideae</taxon>
        <taxon>Cardueae</taxon>
        <taxon>Centaureinae</taxon>
        <taxon>Centaurea</taxon>
    </lineage>
</organism>
<dbReference type="EMBL" id="JARYMX010000002">
    <property type="protein sequence ID" value="KAJ9560831.1"/>
    <property type="molecule type" value="Genomic_DNA"/>
</dbReference>
<dbReference type="AlphaFoldDB" id="A0AA38TSM6"/>
<sequence length="144" mass="16904">MDIGLDFFASFSKSIAVGSTTNLWSILVMDGQSNLKTLFPRLYALETNKDAQFRDRWQYVNRSWHGVWSWRTPPRGRSLEELHHLIDLPSSMDFRTQGTDKWVWIEDKQRIFSVQHMSSLIQSKMLDSEEVLNQVCWNPILPIC</sequence>
<dbReference type="PANTHER" id="PTHR36617">
    <property type="entry name" value="PROTEIN, PUTATIVE-RELATED"/>
    <property type="match status" value="1"/>
</dbReference>
<gene>
    <name evidence="1" type="ORF">OSB04_005991</name>
</gene>
<comment type="caution">
    <text evidence="1">The sequence shown here is derived from an EMBL/GenBank/DDBJ whole genome shotgun (WGS) entry which is preliminary data.</text>
</comment>
<reference evidence="1" key="1">
    <citation type="submission" date="2023-03" db="EMBL/GenBank/DDBJ databases">
        <title>Chromosome-scale reference genome and RAD-based genetic map of yellow starthistle (Centaurea solstitialis) reveal putative structural variation and QTLs associated with invader traits.</title>
        <authorList>
            <person name="Reatini B."/>
            <person name="Cang F.A."/>
            <person name="Jiang Q."/>
            <person name="Mckibben M.T.W."/>
            <person name="Barker M.S."/>
            <person name="Rieseberg L.H."/>
            <person name="Dlugosch K.M."/>
        </authorList>
    </citation>
    <scope>NUCLEOTIDE SEQUENCE</scope>
    <source>
        <strain evidence="1">CAN-66</strain>
        <tissue evidence="1">Leaf</tissue>
    </source>
</reference>
<evidence type="ECO:0000313" key="1">
    <source>
        <dbReference type="EMBL" id="KAJ9560831.1"/>
    </source>
</evidence>
<proteinExistence type="predicted"/>
<dbReference type="Proteomes" id="UP001172457">
    <property type="component" value="Chromosome 2"/>
</dbReference>